<name>A0ABX0TXF7_9SPHN</name>
<proteinExistence type="predicted"/>
<organism evidence="1 2">
    <name type="scientific">Sphingomonas vulcanisoli</name>
    <dbReference type="NCBI Taxonomy" id="1658060"/>
    <lineage>
        <taxon>Bacteria</taxon>
        <taxon>Pseudomonadati</taxon>
        <taxon>Pseudomonadota</taxon>
        <taxon>Alphaproteobacteria</taxon>
        <taxon>Sphingomonadales</taxon>
        <taxon>Sphingomonadaceae</taxon>
        <taxon>Sphingomonas</taxon>
    </lineage>
</organism>
<reference evidence="1 2" key="1">
    <citation type="submission" date="2020-03" db="EMBL/GenBank/DDBJ databases">
        <title>Genomic Encyclopedia of Type Strains, Phase III (KMG-III): the genomes of soil and plant-associated and newly described type strains.</title>
        <authorList>
            <person name="Whitman W."/>
        </authorList>
    </citation>
    <scope>NUCLEOTIDE SEQUENCE [LARGE SCALE GENOMIC DNA]</scope>
    <source>
        <strain evidence="1 2">CECT 8804</strain>
    </source>
</reference>
<dbReference type="RefSeq" id="WP_167073165.1">
    <property type="nucleotide sequence ID" value="NZ_JAAOZC010000004.1"/>
</dbReference>
<sequence>MAYINFSADPLSPAPTMDKPVSTAGHFSPLEWTTIALARTDGLASLREPSRLSRAMGSLFGRSTHSRLADPMLERLRRLAVNAWHYGYQLPVSETKAFLAAGFSVDQLELVLASVGQARSERRRRAL</sequence>
<keyword evidence="2" id="KW-1185">Reference proteome</keyword>
<dbReference type="EMBL" id="JAAOZC010000004">
    <property type="protein sequence ID" value="NIJ08321.1"/>
    <property type="molecule type" value="Genomic_DNA"/>
</dbReference>
<gene>
    <name evidence="1" type="ORF">FHS31_001938</name>
</gene>
<comment type="caution">
    <text evidence="1">The sequence shown here is derived from an EMBL/GenBank/DDBJ whole genome shotgun (WGS) entry which is preliminary data.</text>
</comment>
<protein>
    <submittedName>
        <fullName evidence="1">Uncharacterized protein</fullName>
    </submittedName>
</protein>
<accession>A0ABX0TXF7</accession>
<evidence type="ECO:0000313" key="1">
    <source>
        <dbReference type="EMBL" id="NIJ08321.1"/>
    </source>
</evidence>
<evidence type="ECO:0000313" key="2">
    <source>
        <dbReference type="Proteomes" id="UP000727456"/>
    </source>
</evidence>
<dbReference type="Proteomes" id="UP000727456">
    <property type="component" value="Unassembled WGS sequence"/>
</dbReference>